<dbReference type="InterPro" id="IPR041478">
    <property type="entry name" value="TetR_C_27"/>
</dbReference>
<dbReference type="GO" id="GO:0003700">
    <property type="term" value="F:DNA-binding transcription factor activity"/>
    <property type="evidence" value="ECO:0007669"/>
    <property type="project" value="TreeGrafter"/>
</dbReference>
<accession>A0A6M4WME7</accession>
<keyword evidence="2 4" id="KW-0238">DNA-binding</keyword>
<evidence type="ECO:0000313" key="7">
    <source>
        <dbReference type="Proteomes" id="UP000502665"/>
    </source>
</evidence>
<sequence>MSPTTETLTAERILEATEEVLRRHGPAKATVVDVARALGVSHGSVYRHFRTKAALREAVTKRWLDRMSETLSVITADETRTPETRLRDWLAALFAAKRRKAGEDPELFATYMVLAGESGEAVGEHLADLTGQLTRIIEAGVASGDFATPHPRISAVAVFQATGRFHDPGYQRLWERPEAQKDFAALMDLLLRGLRGPA</sequence>
<dbReference type="Pfam" id="PF17935">
    <property type="entry name" value="TetR_C_27"/>
    <property type="match status" value="1"/>
</dbReference>
<dbReference type="PANTHER" id="PTHR30055">
    <property type="entry name" value="HTH-TYPE TRANSCRIPTIONAL REGULATOR RUTR"/>
    <property type="match status" value="1"/>
</dbReference>
<keyword evidence="1" id="KW-0805">Transcription regulation</keyword>
<reference evidence="6" key="1">
    <citation type="submission" date="2020-03" db="EMBL/GenBank/DDBJ databases">
        <title>Molecular networking-based the target discovery of potent antiproliferative macrolactams: 5/6/7/16 polycyclic ansamycins and glycosylated trienomycin from Streptomyces cacaoi subsp. asoensis.</title>
        <authorList>
            <person name="Liu L.-L."/>
        </authorList>
    </citation>
    <scope>NUCLEOTIDE SEQUENCE [LARGE SCALE GENOMIC DNA]</scope>
    <source>
        <strain evidence="6">H2S5</strain>
    </source>
</reference>
<name>A0A6M4WME7_9ACTN</name>
<dbReference type="PANTHER" id="PTHR30055:SF151">
    <property type="entry name" value="TRANSCRIPTIONAL REGULATORY PROTEIN"/>
    <property type="match status" value="1"/>
</dbReference>
<dbReference type="Proteomes" id="UP000502665">
    <property type="component" value="Chromosome"/>
</dbReference>
<dbReference type="InterPro" id="IPR023772">
    <property type="entry name" value="DNA-bd_HTH_TetR-type_CS"/>
</dbReference>
<evidence type="ECO:0000256" key="4">
    <source>
        <dbReference type="PROSITE-ProRule" id="PRU00335"/>
    </source>
</evidence>
<dbReference type="Gene3D" id="1.10.357.10">
    <property type="entry name" value="Tetracycline Repressor, domain 2"/>
    <property type="match status" value="1"/>
</dbReference>
<dbReference type="PROSITE" id="PS50977">
    <property type="entry name" value="HTH_TETR_2"/>
    <property type="match status" value="1"/>
</dbReference>
<keyword evidence="7" id="KW-1185">Reference proteome</keyword>
<dbReference type="RefSeq" id="WP_171397135.1">
    <property type="nucleotide sequence ID" value="NZ_CP049838.1"/>
</dbReference>
<dbReference type="InterPro" id="IPR050109">
    <property type="entry name" value="HTH-type_TetR-like_transc_reg"/>
</dbReference>
<evidence type="ECO:0000256" key="1">
    <source>
        <dbReference type="ARBA" id="ARBA00023015"/>
    </source>
</evidence>
<dbReference type="InterPro" id="IPR036271">
    <property type="entry name" value="Tet_transcr_reg_TetR-rel_C_sf"/>
</dbReference>
<feature type="domain" description="HTH tetR-type" evidence="5">
    <location>
        <begin position="7"/>
        <end position="67"/>
    </location>
</feature>
<feature type="DNA-binding region" description="H-T-H motif" evidence="4">
    <location>
        <begin position="30"/>
        <end position="49"/>
    </location>
</feature>
<evidence type="ECO:0000256" key="2">
    <source>
        <dbReference type="ARBA" id="ARBA00023125"/>
    </source>
</evidence>
<evidence type="ECO:0000256" key="3">
    <source>
        <dbReference type="ARBA" id="ARBA00023163"/>
    </source>
</evidence>
<dbReference type="InterPro" id="IPR001647">
    <property type="entry name" value="HTH_TetR"/>
</dbReference>
<dbReference type="InterPro" id="IPR009057">
    <property type="entry name" value="Homeodomain-like_sf"/>
</dbReference>
<dbReference type="EMBL" id="CP049838">
    <property type="protein sequence ID" value="QJT01564.1"/>
    <property type="molecule type" value="Genomic_DNA"/>
</dbReference>
<dbReference type="PRINTS" id="PR00455">
    <property type="entry name" value="HTHTETR"/>
</dbReference>
<dbReference type="PROSITE" id="PS01081">
    <property type="entry name" value="HTH_TETR_1"/>
    <property type="match status" value="1"/>
</dbReference>
<protein>
    <submittedName>
        <fullName evidence="6">TetR/AcrR family transcriptional regulator</fullName>
    </submittedName>
</protein>
<dbReference type="SUPFAM" id="SSF46689">
    <property type="entry name" value="Homeodomain-like"/>
    <property type="match status" value="1"/>
</dbReference>
<evidence type="ECO:0000259" key="5">
    <source>
        <dbReference type="PROSITE" id="PS50977"/>
    </source>
</evidence>
<dbReference type="SUPFAM" id="SSF48498">
    <property type="entry name" value="Tetracyclin repressor-like, C-terminal domain"/>
    <property type="match status" value="1"/>
</dbReference>
<dbReference type="AlphaFoldDB" id="A0A6M4WME7"/>
<dbReference type="Pfam" id="PF00440">
    <property type="entry name" value="TetR_N"/>
    <property type="match status" value="1"/>
</dbReference>
<keyword evidence="3" id="KW-0804">Transcription</keyword>
<evidence type="ECO:0000313" key="6">
    <source>
        <dbReference type="EMBL" id="QJT01564.1"/>
    </source>
</evidence>
<gene>
    <name evidence="6" type="ORF">G9272_15620</name>
</gene>
<organism evidence="6 7">
    <name type="scientific">Streptomyces asoensis</name>
    <dbReference type="NCBI Taxonomy" id="249586"/>
    <lineage>
        <taxon>Bacteria</taxon>
        <taxon>Bacillati</taxon>
        <taxon>Actinomycetota</taxon>
        <taxon>Actinomycetes</taxon>
        <taxon>Kitasatosporales</taxon>
        <taxon>Streptomycetaceae</taxon>
        <taxon>Streptomyces</taxon>
    </lineage>
</organism>
<dbReference type="GO" id="GO:0000976">
    <property type="term" value="F:transcription cis-regulatory region binding"/>
    <property type="evidence" value="ECO:0007669"/>
    <property type="project" value="TreeGrafter"/>
</dbReference>
<proteinExistence type="predicted"/>